<dbReference type="PROSITE" id="PS50206">
    <property type="entry name" value="RHODANESE_3"/>
    <property type="match status" value="2"/>
</dbReference>
<keyword evidence="2" id="KW-0677">Repeat</keyword>
<protein>
    <submittedName>
        <fullName evidence="4">Thiosulfate sulfurtransferase</fullName>
    </submittedName>
</protein>
<dbReference type="Pfam" id="PF00581">
    <property type="entry name" value="Rhodanese"/>
    <property type="match status" value="2"/>
</dbReference>
<evidence type="ECO:0000259" key="3">
    <source>
        <dbReference type="PROSITE" id="PS50206"/>
    </source>
</evidence>
<dbReference type="SUPFAM" id="SSF52821">
    <property type="entry name" value="Rhodanese/Cell cycle control phosphatase"/>
    <property type="match status" value="2"/>
</dbReference>
<organism evidence="4 5">
    <name type="scientific">Leptospira ryugenii</name>
    <dbReference type="NCBI Taxonomy" id="1917863"/>
    <lineage>
        <taxon>Bacteria</taxon>
        <taxon>Pseudomonadati</taxon>
        <taxon>Spirochaetota</taxon>
        <taxon>Spirochaetia</taxon>
        <taxon>Leptospirales</taxon>
        <taxon>Leptospiraceae</taxon>
        <taxon>Leptospira</taxon>
    </lineage>
</organism>
<dbReference type="AlphaFoldDB" id="A0A2P2E3W7"/>
<name>A0A2P2E3W7_9LEPT</name>
<accession>A0A2P2E3W7</accession>
<reference evidence="4 5" key="1">
    <citation type="submission" date="2018-02" db="EMBL/GenBank/DDBJ databases">
        <title>Novel Leptospira species isolated from soil and water in Japan.</title>
        <authorList>
            <person name="Nakao R."/>
            <person name="Masuzawa T."/>
        </authorList>
    </citation>
    <scope>NUCLEOTIDE SEQUENCE [LARGE SCALE GENOMIC DNA]</scope>
    <source>
        <strain evidence="4 5">YH101</strain>
    </source>
</reference>
<comment type="caution">
    <text evidence="4">The sequence shown here is derived from an EMBL/GenBank/DDBJ whole genome shotgun (WGS) entry which is preliminary data.</text>
</comment>
<gene>
    <name evidence="4" type="primary">sseA</name>
    <name evidence="4" type="ORF">LPTSP4_31090</name>
</gene>
<evidence type="ECO:0000256" key="1">
    <source>
        <dbReference type="ARBA" id="ARBA00022679"/>
    </source>
</evidence>
<dbReference type="PANTHER" id="PTHR11364:SF27">
    <property type="entry name" value="SULFURTRANSFERASE"/>
    <property type="match status" value="1"/>
</dbReference>
<keyword evidence="1 4" id="KW-0808">Transferase</keyword>
<evidence type="ECO:0000256" key="2">
    <source>
        <dbReference type="ARBA" id="ARBA00022737"/>
    </source>
</evidence>
<proteinExistence type="predicted"/>
<dbReference type="Gene3D" id="3.40.250.10">
    <property type="entry name" value="Rhodanese-like domain"/>
    <property type="match status" value="2"/>
</dbReference>
<dbReference type="InterPro" id="IPR036873">
    <property type="entry name" value="Rhodanese-like_dom_sf"/>
</dbReference>
<dbReference type="InterPro" id="IPR001763">
    <property type="entry name" value="Rhodanese-like_dom"/>
</dbReference>
<keyword evidence="5" id="KW-1185">Reference proteome</keyword>
<dbReference type="GO" id="GO:0004792">
    <property type="term" value="F:thiosulfate-cyanide sulfurtransferase activity"/>
    <property type="evidence" value="ECO:0007669"/>
    <property type="project" value="TreeGrafter"/>
</dbReference>
<evidence type="ECO:0000313" key="5">
    <source>
        <dbReference type="Proteomes" id="UP000245133"/>
    </source>
</evidence>
<dbReference type="Proteomes" id="UP000245133">
    <property type="component" value="Unassembled WGS sequence"/>
</dbReference>
<dbReference type="SMART" id="SM00450">
    <property type="entry name" value="RHOD"/>
    <property type="match status" value="2"/>
</dbReference>
<dbReference type="EMBL" id="BFBB01000008">
    <property type="protein sequence ID" value="GBF51571.1"/>
    <property type="molecule type" value="Genomic_DNA"/>
</dbReference>
<dbReference type="InterPro" id="IPR045078">
    <property type="entry name" value="TST/MPST-like"/>
</dbReference>
<feature type="domain" description="Rhodanese" evidence="3">
    <location>
        <begin position="47"/>
        <end position="154"/>
    </location>
</feature>
<evidence type="ECO:0000313" key="4">
    <source>
        <dbReference type="EMBL" id="GBF51571.1"/>
    </source>
</evidence>
<dbReference type="PANTHER" id="PTHR11364">
    <property type="entry name" value="THIOSULFATE SULFERTANSFERASE"/>
    <property type="match status" value="1"/>
</dbReference>
<dbReference type="CDD" id="cd01449">
    <property type="entry name" value="TST_Repeat_2"/>
    <property type="match status" value="1"/>
</dbReference>
<sequence length="319" mass="36650">MHEIPEDYVPIQKRFFFWFSGFQKREGVLGMEDEEIRLNWSFLKSEINAGDFLIDCRSQSAYEEETLEGAYYYPFIKKAFGSDPESHKKLYGPMVGVLQEIQKSKKTRVVVFDEGMGMFSTRMVFLLRAMGFAESYVLAKKWPIDGNKKPGTLKVEFEPADKTKVIEGVVDKAFMEKNLTKLQIFDARTMEEYEGRLPRLTAPEEGTLCGRLPGAFLWDWRNLYDAEANLIDRSVFKKRLNGFPFMPERPTVIYDYNGARSCLLALMLRETGYSDVSTYQGSWFEWRKSSLPKQAVSVFGQKAVSAAAPRVGGLDRKKV</sequence>
<feature type="domain" description="Rhodanese" evidence="3">
    <location>
        <begin position="178"/>
        <end position="295"/>
    </location>
</feature>